<dbReference type="PANTHER" id="PTHR36766:SF38">
    <property type="entry name" value="DISEASE RESISTANCE PROTEIN RGA3"/>
    <property type="match status" value="1"/>
</dbReference>
<feature type="domain" description="Disease resistance N-terminal" evidence="6">
    <location>
        <begin position="15"/>
        <end position="97"/>
    </location>
</feature>
<keyword evidence="8" id="KW-1185">Reference proteome</keyword>
<dbReference type="InterPro" id="IPR002182">
    <property type="entry name" value="NB-ARC"/>
</dbReference>
<evidence type="ECO:0000259" key="6">
    <source>
        <dbReference type="Pfam" id="PF18052"/>
    </source>
</evidence>
<evidence type="ECO:0000256" key="4">
    <source>
        <dbReference type="ARBA" id="ARBA00022840"/>
    </source>
</evidence>
<dbReference type="InterPro" id="IPR041118">
    <property type="entry name" value="Rx_N"/>
</dbReference>
<evidence type="ECO:0000259" key="5">
    <source>
        <dbReference type="Pfam" id="PF00931"/>
    </source>
</evidence>
<evidence type="ECO:0000256" key="1">
    <source>
        <dbReference type="ARBA" id="ARBA00022737"/>
    </source>
</evidence>
<evidence type="ECO:0000313" key="7">
    <source>
        <dbReference type="EMBL" id="KAB1225427.1"/>
    </source>
</evidence>
<keyword evidence="4" id="KW-0067">ATP-binding</keyword>
<dbReference type="InterPro" id="IPR027417">
    <property type="entry name" value="P-loop_NTPase"/>
</dbReference>
<evidence type="ECO:0000256" key="3">
    <source>
        <dbReference type="ARBA" id="ARBA00022821"/>
    </source>
</evidence>
<keyword evidence="2" id="KW-0547">Nucleotide-binding</keyword>
<proteinExistence type="predicted"/>
<comment type="caution">
    <text evidence="7">The sequence shown here is derived from an EMBL/GenBank/DDBJ whole genome shotgun (WGS) entry which is preliminary data.</text>
</comment>
<evidence type="ECO:0000313" key="8">
    <source>
        <dbReference type="Proteomes" id="UP000516437"/>
    </source>
</evidence>
<dbReference type="GO" id="GO:0006952">
    <property type="term" value="P:defense response"/>
    <property type="evidence" value="ECO:0007669"/>
    <property type="project" value="UniProtKB-KW"/>
</dbReference>
<keyword evidence="3" id="KW-0611">Plant defense</keyword>
<dbReference type="PANTHER" id="PTHR36766">
    <property type="entry name" value="PLANT BROAD-SPECTRUM MILDEW RESISTANCE PROTEIN RPW8"/>
    <property type="match status" value="1"/>
</dbReference>
<dbReference type="Pfam" id="PF18052">
    <property type="entry name" value="Rx_N"/>
    <property type="match status" value="1"/>
</dbReference>
<organism evidence="7 8">
    <name type="scientific">Morella rubra</name>
    <name type="common">Chinese bayberry</name>
    <dbReference type="NCBI Taxonomy" id="262757"/>
    <lineage>
        <taxon>Eukaryota</taxon>
        <taxon>Viridiplantae</taxon>
        <taxon>Streptophyta</taxon>
        <taxon>Embryophyta</taxon>
        <taxon>Tracheophyta</taxon>
        <taxon>Spermatophyta</taxon>
        <taxon>Magnoliopsida</taxon>
        <taxon>eudicotyledons</taxon>
        <taxon>Gunneridae</taxon>
        <taxon>Pentapetalae</taxon>
        <taxon>rosids</taxon>
        <taxon>fabids</taxon>
        <taxon>Fagales</taxon>
        <taxon>Myricaceae</taxon>
        <taxon>Morella</taxon>
    </lineage>
</organism>
<dbReference type="GO" id="GO:0005524">
    <property type="term" value="F:ATP binding"/>
    <property type="evidence" value="ECO:0007669"/>
    <property type="project" value="UniProtKB-KW"/>
</dbReference>
<name>A0A6A1WNL4_9ROSI</name>
<dbReference type="EMBL" id="RXIC02000019">
    <property type="protein sequence ID" value="KAB1225427.1"/>
    <property type="molecule type" value="Genomic_DNA"/>
</dbReference>
<accession>A0A6A1WNL4</accession>
<dbReference type="Gene3D" id="3.40.50.300">
    <property type="entry name" value="P-loop containing nucleotide triphosphate hydrolases"/>
    <property type="match status" value="1"/>
</dbReference>
<reference evidence="7 8" key="1">
    <citation type="journal article" date="2019" name="Plant Biotechnol. J.">
        <title>The red bayberry genome and genetic basis of sex determination.</title>
        <authorList>
            <person name="Jia H.M."/>
            <person name="Jia H.J."/>
            <person name="Cai Q.L."/>
            <person name="Wang Y."/>
            <person name="Zhao H.B."/>
            <person name="Yang W.F."/>
            <person name="Wang G.Y."/>
            <person name="Li Y.H."/>
            <person name="Zhan D.L."/>
            <person name="Shen Y.T."/>
            <person name="Niu Q.F."/>
            <person name="Chang L."/>
            <person name="Qiu J."/>
            <person name="Zhao L."/>
            <person name="Xie H.B."/>
            <person name="Fu W.Y."/>
            <person name="Jin J."/>
            <person name="Li X.W."/>
            <person name="Jiao Y."/>
            <person name="Zhou C.C."/>
            <person name="Tu T."/>
            <person name="Chai C.Y."/>
            <person name="Gao J.L."/>
            <person name="Fan L.J."/>
            <person name="van de Weg E."/>
            <person name="Wang J.Y."/>
            <person name="Gao Z.S."/>
        </authorList>
    </citation>
    <scope>NUCLEOTIDE SEQUENCE [LARGE SCALE GENOMIC DNA]</scope>
    <source>
        <tissue evidence="7">Leaves</tissue>
    </source>
</reference>
<sequence length="222" mass="24828">MEETIILSSVAEGIMASLGSLPVKEIVQLWGVEGELEKLKDTVTTIKVVLLDAEEQQDENPEVRAWLEKLKNPMYDVDDLLDDVSSEALPGEMTTRDKGKKKKWNVFSKSNQVPQRPFHIGHKIKGIREKLDAIAADRKFQLEGHRVKIGIENKKRRDTYSFVLEEDVIGRDEDKKAVIALLLDSNIGENVSILPIVGIGGLGKTTLAQLVFNDKKVNNILS</sequence>
<keyword evidence="1" id="KW-0677">Repeat</keyword>
<dbReference type="Proteomes" id="UP000516437">
    <property type="component" value="Chromosome 1"/>
</dbReference>
<evidence type="ECO:0000256" key="2">
    <source>
        <dbReference type="ARBA" id="ARBA00022741"/>
    </source>
</evidence>
<dbReference type="Gene3D" id="1.20.5.4130">
    <property type="match status" value="1"/>
</dbReference>
<feature type="domain" description="NB-ARC" evidence="5">
    <location>
        <begin position="173"/>
        <end position="217"/>
    </location>
</feature>
<dbReference type="Pfam" id="PF00931">
    <property type="entry name" value="NB-ARC"/>
    <property type="match status" value="1"/>
</dbReference>
<dbReference type="OrthoDB" id="2018467at2759"/>
<dbReference type="AlphaFoldDB" id="A0A6A1WNL4"/>
<dbReference type="SUPFAM" id="SSF52540">
    <property type="entry name" value="P-loop containing nucleoside triphosphate hydrolases"/>
    <property type="match status" value="1"/>
</dbReference>
<dbReference type="GO" id="GO:0043531">
    <property type="term" value="F:ADP binding"/>
    <property type="evidence" value="ECO:0007669"/>
    <property type="project" value="InterPro"/>
</dbReference>
<gene>
    <name evidence="7" type="ORF">CJ030_MR1G019309</name>
</gene>
<protein>
    <submittedName>
        <fullName evidence="7">Disease resistance protein RGA2</fullName>
    </submittedName>
</protein>